<feature type="compositionally biased region" description="Basic and acidic residues" evidence="1">
    <location>
        <begin position="35"/>
        <end position="47"/>
    </location>
</feature>
<reference evidence="2 3" key="1">
    <citation type="submission" date="2024-02" db="EMBL/GenBank/DDBJ databases">
        <authorList>
            <person name="Chen Y."/>
            <person name="Shah S."/>
            <person name="Dougan E. K."/>
            <person name="Thang M."/>
            <person name="Chan C."/>
        </authorList>
    </citation>
    <scope>NUCLEOTIDE SEQUENCE [LARGE SCALE GENOMIC DNA]</scope>
</reference>
<sequence length="472" mass="51280">MSADKTSESQCLHPEQEAAAAEQLFSGFGPMKLARPSEPKKPEQTKEVDEEVGDVADVKAKGVKADGAGTVGPVDGSTSAGSGAESLEDTFGSSASKEYTFGSSHSQQLGPSKPKLPPLGPSGSSVKKMPLAERRGDRSPKGGSCPSPKLSARRNKGEEDDDDGCEFTFGTSAPIQLPDFSQQKPASATEASSLRQIGSAGDEKPAQTLAPVQEAPEKPANDRPLPPRSPPPSFHRPSPPKNASQIQPPWVKSPRTASPRLPGNWHPHMPQAPGVYGQMPQQQLQQQMYVQRIPNGEEDFSTLAIHDGAVGHFPVYFTSSKNGVFAVDKERNEQVDKQVDQFLKEGGWLCFYPEGQRNKSPDELLPFRYGGMKKVIEFDGRLMSLMCYNVQTVWPLKAQMGGYPGRVRMSCKALAPDGVKALLKQLRESDLPPEEKEAEDHVLLAKHLQRTMQQQYDELKAAAMESAKPKKA</sequence>
<feature type="compositionally biased region" description="Polar residues" evidence="1">
    <location>
        <begin position="91"/>
        <end position="108"/>
    </location>
</feature>
<proteinExistence type="predicted"/>
<evidence type="ECO:0000256" key="1">
    <source>
        <dbReference type="SAM" id="MobiDB-lite"/>
    </source>
</evidence>
<evidence type="ECO:0000313" key="3">
    <source>
        <dbReference type="Proteomes" id="UP001642464"/>
    </source>
</evidence>
<feature type="compositionally biased region" description="Polar residues" evidence="1">
    <location>
        <begin position="169"/>
        <end position="196"/>
    </location>
</feature>
<feature type="compositionally biased region" description="Pro residues" evidence="1">
    <location>
        <begin position="224"/>
        <end position="240"/>
    </location>
</feature>
<feature type="region of interest" description="Disordered" evidence="1">
    <location>
        <begin position="21"/>
        <end position="283"/>
    </location>
</feature>
<name>A0ABP0ND98_9DINO</name>
<gene>
    <name evidence="2" type="ORF">SCF082_LOCUS32294</name>
</gene>
<comment type="caution">
    <text evidence="2">The sequence shown here is derived from an EMBL/GenBank/DDBJ whole genome shotgun (WGS) entry which is preliminary data.</text>
</comment>
<accession>A0ABP0ND98</accession>
<keyword evidence="3" id="KW-1185">Reference proteome</keyword>
<protein>
    <submittedName>
        <fullName evidence="2">PlsC domain-containing protein</fullName>
    </submittedName>
</protein>
<evidence type="ECO:0000313" key="2">
    <source>
        <dbReference type="EMBL" id="CAK9061768.1"/>
    </source>
</evidence>
<organism evidence="2 3">
    <name type="scientific">Durusdinium trenchii</name>
    <dbReference type="NCBI Taxonomy" id="1381693"/>
    <lineage>
        <taxon>Eukaryota</taxon>
        <taxon>Sar</taxon>
        <taxon>Alveolata</taxon>
        <taxon>Dinophyceae</taxon>
        <taxon>Suessiales</taxon>
        <taxon>Symbiodiniaceae</taxon>
        <taxon>Durusdinium</taxon>
    </lineage>
</organism>
<feature type="compositionally biased region" description="Low complexity" evidence="1">
    <location>
        <begin position="274"/>
        <end position="283"/>
    </location>
</feature>
<dbReference type="Proteomes" id="UP001642464">
    <property type="component" value="Unassembled WGS sequence"/>
</dbReference>
<feature type="compositionally biased region" description="Basic and acidic residues" evidence="1">
    <location>
        <begin position="130"/>
        <end position="140"/>
    </location>
</feature>
<dbReference type="EMBL" id="CAXAMM010027891">
    <property type="protein sequence ID" value="CAK9061768.1"/>
    <property type="molecule type" value="Genomic_DNA"/>
</dbReference>